<dbReference type="PANTHER" id="PTHR30006:SF15">
    <property type="entry name" value="IRON-UTILIZATION PERIPLASMIC PROTEIN"/>
    <property type="match status" value="1"/>
</dbReference>
<accession>A0AAV3M682</accession>
<dbReference type="InterPro" id="IPR026045">
    <property type="entry name" value="Ferric-bd"/>
</dbReference>
<evidence type="ECO:0000256" key="3">
    <source>
        <dbReference type="PIRSR" id="PIRSR002825-1"/>
    </source>
</evidence>
<comment type="caution">
    <text evidence="4">The sequence shown here is derived from an EMBL/GenBank/DDBJ whole genome shotgun (WGS) entry which is preliminary data.</text>
</comment>
<feature type="binding site" evidence="3">
    <location>
        <position position="264"/>
    </location>
    <ligand>
        <name>Fe cation</name>
        <dbReference type="ChEBI" id="CHEBI:24875"/>
    </ligand>
</feature>
<gene>
    <name evidence="4" type="ORF">HMPREF1563_1753</name>
</gene>
<dbReference type="GO" id="GO:0030288">
    <property type="term" value="C:outer membrane-bounded periplasmic space"/>
    <property type="evidence" value="ECO:0007669"/>
    <property type="project" value="TreeGrafter"/>
</dbReference>
<dbReference type="SUPFAM" id="SSF53850">
    <property type="entry name" value="Periplasmic binding protein-like II"/>
    <property type="match status" value="1"/>
</dbReference>
<reference evidence="4 5" key="1">
    <citation type="submission" date="2014-01" db="EMBL/GenBank/DDBJ databases">
        <authorList>
            <person name="Durkin A.S."/>
            <person name="McCorrison J."/>
            <person name="Torralba M."/>
            <person name="Gillis M."/>
            <person name="Haft D.H."/>
            <person name="Methe B."/>
            <person name="Sutton G."/>
            <person name="Nelson K.E."/>
        </authorList>
    </citation>
    <scope>NUCLEOTIDE SEQUENCE [LARGE SCALE GENOMIC DNA]</scope>
    <source>
        <strain evidence="4 5">205/92</strain>
    </source>
</reference>
<organism evidence="4 5">
    <name type="scientific">Providencia alcalifaciens 205/92</name>
    <dbReference type="NCBI Taxonomy" id="1256988"/>
    <lineage>
        <taxon>Bacteria</taxon>
        <taxon>Pseudomonadati</taxon>
        <taxon>Pseudomonadota</taxon>
        <taxon>Gammaproteobacteria</taxon>
        <taxon>Enterobacterales</taxon>
        <taxon>Morganellaceae</taxon>
        <taxon>Providencia</taxon>
    </lineage>
</organism>
<evidence type="ECO:0000313" key="4">
    <source>
        <dbReference type="EMBL" id="EUD11273.1"/>
    </source>
</evidence>
<keyword evidence="3" id="KW-0479">Metal-binding</keyword>
<dbReference type="PIRSF" id="PIRSF002825">
    <property type="entry name" value="CfbpA"/>
    <property type="match status" value="1"/>
</dbReference>
<keyword evidence="2" id="KW-0732">Signal</keyword>
<evidence type="ECO:0000256" key="2">
    <source>
        <dbReference type="ARBA" id="ARBA00022729"/>
    </source>
</evidence>
<feature type="binding site" evidence="3">
    <location>
        <position position="265"/>
    </location>
    <ligand>
        <name>Fe cation</name>
        <dbReference type="ChEBI" id="CHEBI:24875"/>
    </ligand>
</feature>
<proteinExistence type="inferred from homology"/>
<evidence type="ECO:0000313" key="5">
    <source>
        <dbReference type="Proteomes" id="UP000022311"/>
    </source>
</evidence>
<dbReference type="Proteomes" id="UP000022311">
    <property type="component" value="Unassembled WGS sequence"/>
</dbReference>
<dbReference type="GO" id="GO:0006412">
    <property type="term" value="P:translation"/>
    <property type="evidence" value="ECO:0007669"/>
    <property type="project" value="InterPro"/>
</dbReference>
<dbReference type="Pfam" id="PF13343">
    <property type="entry name" value="SBP_bac_6"/>
    <property type="match status" value="1"/>
</dbReference>
<keyword evidence="3" id="KW-0408">Iron</keyword>
<evidence type="ECO:0000256" key="1">
    <source>
        <dbReference type="ARBA" id="ARBA00008520"/>
    </source>
</evidence>
<dbReference type="EMBL" id="JALD01000042">
    <property type="protein sequence ID" value="EUD11273.1"/>
    <property type="molecule type" value="Genomic_DNA"/>
</dbReference>
<comment type="similarity">
    <text evidence="1">Belongs to the bacterial solute-binding protein 1 family.</text>
</comment>
<sequence length="386" mass="42543">MDENSLQTRFIINILFFDQLKILNKLIQASLHLGEDSKMLKKLYFLRNKTRLVTLASSLIVTCALPAMAKDSLTLYTTREPGLIQPLLDAFTKETAIDVNTVYVKDGMLERVKAEGKNSPADLLMTVDAGNLIDLVEAGVTQPVESKTLTDAIPASLRDKDNQWFGLSMRARVLYAEKDLPLKSITYEDLADPKWKDKICIRAGQHPYNTALVAAMIAHDGEAKTEAWLRGVKANLARKATGGDRDVARDILGGICDVGLANSYYVGHMKNAKEGTDARKWGDAIKVVQPTFTNGGTHVNITGAAVARNAPHKEQAVKLMEYLVSVPAQQLYAQANYEYPIRKGVPLDATINNAIGEINVDTLPLTEIVKYRKQASQLVDKVGFDQ</sequence>
<dbReference type="AlphaFoldDB" id="A0AAV3M682"/>
<protein>
    <submittedName>
        <fullName evidence="4">ABC transporter, solute-binding protein</fullName>
    </submittedName>
</protein>
<dbReference type="Gene3D" id="3.40.190.10">
    <property type="entry name" value="Periplasmic binding protein-like II"/>
    <property type="match status" value="2"/>
</dbReference>
<dbReference type="InterPro" id="IPR018130">
    <property type="entry name" value="Ribosomal_uS2_CS"/>
</dbReference>
<dbReference type="GO" id="GO:0046872">
    <property type="term" value="F:metal ion binding"/>
    <property type="evidence" value="ECO:0007669"/>
    <property type="project" value="UniProtKB-KW"/>
</dbReference>
<dbReference type="GO" id="GO:0003735">
    <property type="term" value="F:structural constituent of ribosome"/>
    <property type="evidence" value="ECO:0007669"/>
    <property type="project" value="InterPro"/>
</dbReference>
<dbReference type="GO" id="GO:0005840">
    <property type="term" value="C:ribosome"/>
    <property type="evidence" value="ECO:0007669"/>
    <property type="project" value="InterPro"/>
</dbReference>
<name>A0AAV3M682_9GAMM</name>
<dbReference type="PANTHER" id="PTHR30006">
    <property type="entry name" value="THIAMINE-BINDING PERIPLASMIC PROTEIN-RELATED"/>
    <property type="match status" value="1"/>
</dbReference>
<dbReference type="PROSITE" id="PS00962">
    <property type="entry name" value="RIBOSOMAL_S2_1"/>
    <property type="match status" value="1"/>
</dbReference>
<dbReference type="CDD" id="cd13542">
    <property type="entry name" value="PBP2_FutA1_ilke"/>
    <property type="match status" value="1"/>
</dbReference>